<comment type="caution">
    <text evidence="2">The sequence shown here is derived from an EMBL/GenBank/DDBJ whole genome shotgun (WGS) entry which is preliminary data.</text>
</comment>
<keyword evidence="3" id="KW-1185">Reference proteome</keyword>
<gene>
    <name evidence="2" type="ORF">PCOR1329_LOCUS17090</name>
</gene>
<organism evidence="2 3">
    <name type="scientific">Prorocentrum cordatum</name>
    <dbReference type="NCBI Taxonomy" id="2364126"/>
    <lineage>
        <taxon>Eukaryota</taxon>
        <taxon>Sar</taxon>
        <taxon>Alveolata</taxon>
        <taxon>Dinophyceae</taxon>
        <taxon>Prorocentrales</taxon>
        <taxon>Prorocentraceae</taxon>
        <taxon>Prorocentrum</taxon>
    </lineage>
</organism>
<evidence type="ECO:0000256" key="1">
    <source>
        <dbReference type="SAM" id="MobiDB-lite"/>
    </source>
</evidence>
<sequence>MGIKSNEITNMTGEIMAVIQALMWLISTDEKQHAYIYTDCKGIPDLCDRDALNGLVDGLPKRARCLEGKSEWVDQLPFDNKDTVRDNEYYQTDMPIHNEKEIDKNTEYHHGELSTDT</sequence>
<dbReference type="Proteomes" id="UP001189429">
    <property type="component" value="Unassembled WGS sequence"/>
</dbReference>
<proteinExistence type="predicted"/>
<reference evidence="2" key="1">
    <citation type="submission" date="2023-10" db="EMBL/GenBank/DDBJ databases">
        <authorList>
            <person name="Chen Y."/>
            <person name="Shah S."/>
            <person name="Dougan E. K."/>
            <person name="Thang M."/>
            <person name="Chan C."/>
        </authorList>
    </citation>
    <scope>NUCLEOTIDE SEQUENCE [LARGE SCALE GENOMIC DNA]</scope>
</reference>
<dbReference type="Gene3D" id="3.30.420.10">
    <property type="entry name" value="Ribonuclease H-like superfamily/Ribonuclease H"/>
    <property type="match status" value="1"/>
</dbReference>
<accession>A0ABN9R2L9</accession>
<dbReference type="EMBL" id="CAUYUJ010005269">
    <property type="protein sequence ID" value="CAK0812997.1"/>
    <property type="molecule type" value="Genomic_DNA"/>
</dbReference>
<feature type="region of interest" description="Disordered" evidence="1">
    <location>
        <begin position="93"/>
        <end position="117"/>
    </location>
</feature>
<dbReference type="InterPro" id="IPR036397">
    <property type="entry name" value="RNaseH_sf"/>
</dbReference>
<protein>
    <recommendedName>
        <fullName evidence="4">Reverse transcriptase RNase H-like domain-containing protein</fullName>
    </recommendedName>
</protein>
<evidence type="ECO:0008006" key="4">
    <source>
        <dbReference type="Google" id="ProtNLM"/>
    </source>
</evidence>
<name>A0ABN9R2L9_9DINO</name>
<evidence type="ECO:0000313" key="2">
    <source>
        <dbReference type="EMBL" id="CAK0812997.1"/>
    </source>
</evidence>
<evidence type="ECO:0000313" key="3">
    <source>
        <dbReference type="Proteomes" id="UP001189429"/>
    </source>
</evidence>
<feature type="compositionally biased region" description="Basic and acidic residues" evidence="1">
    <location>
        <begin position="96"/>
        <end position="117"/>
    </location>
</feature>